<protein>
    <submittedName>
        <fullName evidence="1">Phosphonate C-P lyase system protein PhnH</fullName>
    </submittedName>
</protein>
<dbReference type="InterPro" id="IPR038058">
    <property type="entry name" value="PhnH-like_sp"/>
</dbReference>
<dbReference type="PIRSF" id="PIRSF020680">
    <property type="entry name" value="PhnH"/>
    <property type="match status" value="1"/>
</dbReference>
<organism evidence="1">
    <name type="scientific">Pseudomonas marincola</name>
    <dbReference type="NCBI Taxonomy" id="437900"/>
    <lineage>
        <taxon>Bacteria</taxon>
        <taxon>Pseudomonadati</taxon>
        <taxon>Pseudomonadota</taxon>
        <taxon>Gammaproteobacteria</taxon>
        <taxon>Pseudomonadales</taxon>
        <taxon>Pseudomonadaceae</taxon>
        <taxon>Pseudomonas</taxon>
    </lineage>
</organism>
<dbReference type="EMBL" id="LR215729">
    <property type="protein sequence ID" value="VEV95276.1"/>
    <property type="molecule type" value="Genomic_DNA"/>
</dbReference>
<dbReference type="RefSeq" id="WP_150547337.1">
    <property type="nucleotide sequence ID" value="NZ_LR215729.2"/>
</dbReference>
<dbReference type="Pfam" id="PF05845">
    <property type="entry name" value="PhnH"/>
    <property type="match status" value="1"/>
</dbReference>
<dbReference type="NCBIfam" id="TIGR03292">
    <property type="entry name" value="PhnH_redo"/>
    <property type="match status" value="1"/>
</dbReference>
<dbReference type="AlphaFoldDB" id="A0A653DY13"/>
<dbReference type="InterPro" id="IPR008772">
    <property type="entry name" value="Phosphonate_metab_PhnH"/>
</dbReference>
<keyword evidence="1" id="KW-0456">Lyase</keyword>
<name>A0A653DY13_9PSED</name>
<evidence type="ECO:0000313" key="1">
    <source>
        <dbReference type="EMBL" id="VEV95276.1"/>
    </source>
</evidence>
<dbReference type="GO" id="GO:0016829">
    <property type="term" value="F:lyase activity"/>
    <property type="evidence" value="ECO:0007669"/>
    <property type="project" value="UniProtKB-KW"/>
</dbReference>
<reference evidence="1" key="1">
    <citation type="submission" date="2019-02" db="EMBL/GenBank/DDBJ databases">
        <authorList>
            <consortium name="Genoscope - CEA"/>
            <person name="William W."/>
        </authorList>
    </citation>
    <scope>NUCLEOTIDE SEQUENCE [LARGE SCALE GENOMIC DNA]</scope>
    <source>
        <strain evidence="1">YSy11</strain>
    </source>
</reference>
<dbReference type="SUPFAM" id="SSF159709">
    <property type="entry name" value="PhnH-like"/>
    <property type="match status" value="1"/>
</dbReference>
<proteinExistence type="predicted"/>
<accession>A0A653DY13</accession>
<gene>
    <name evidence="1" type="ORF">PMYSY11_0229</name>
</gene>
<sequence>MAQAHSSEWLQAAFSDPVLDAQLSFRTALKALAEPGLVQIMDRALELDSLQPATYALCLSFLDGDTPLWLAPRFDTPMIRANLAFHCGCPIVAEREMALFGLLDESELLDLSDFDNGSERYPDQSCTLLVQLSSLDNGPQLRWRGPGIKDVQAVELPVPAGFWAQRKARSNFPRGLDVFFAAGEHVMGLPRSTHVLHNNHEEAA</sequence>
<dbReference type="GO" id="GO:0019634">
    <property type="term" value="P:organic phosphonate metabolic process"/>
    <property type="evidence" value="ECO:0007669"/>
    <property type="project" value="InterPro"/>
</dbReference>
<dbReference type="Gene3D" id="3.40.50.11310">
    <property type="entry name" value="Bacterial phosphonate metabolism protein PhnH"/>
    <property type="match status" value="1"/>
</dbReference>